<dbReference type="KEGG" id="avp:AVENP_2859"/>
<dbReference type="Gene3D" id="3.30.565.10">
    <property type="entry name" value="Histidine kinase-like ATPase, C-terminal domain"/>
    <property type="match status" value="1"/>
</dbReference>
<dbReference type="PRINTS" id="PR00344">
    <property type="entry name" value="BCTRLSENSOR"/>
</dbReference>
<dbReference type="GO" id="GO:0000155">
    <property type="term" value="F:phosphorelay sensor kinase activity"/>
    <property type="evidence" value="ECO:0007669"/>
    <property type="project" value="InterPro"/>
</dbReference>
<dbReference type="InterPro" id="IPR005467">
    <property type="entry name" value="His_kinase_dom"/>
</dbReference>
<dbReference type="InterPro" id="IPR004358">
    <property type="entry name" value="Sig_transdc_His_kin-like_C"/>
</dbReference>
<dbReference type="Pfam" id="PF02518">
    <property type="entry name" value="HATPase_c"/>
    <property type="match status" value="1"/>
</dbReference>
<dbReference type="PANTHER" id="PTHR43065">
    <property type="entry name" value="SENSOR HISTIDINE KINASE"/>
    <property type="match status" value="1"/>
</dbReference>
<dbReference type="SUPFAM" id="SSF55874">
    <property type="entry name" value="ATPase domain of HSP90 chaperone/DNA topoisomerase II/histidine kinase"/>
    <property type="match status" value="1"/>
</dbReference>
<evidence type="ECO:0000256" key="2">
    <source>
        <dbReference type="ARBA" id="ARBA00012438"/>
    </source>
</evidence>
<dbReference type="EMBL" id="CP053840">
    <property type="protein sequence ID" value="QKF68334.1"/>
    <property type="molecule type" value="Genomic_DNA"/>
</dbReference>
<reference evidence="5 6" key="1">
    <citation type="submission" date="2020-05" db="EMBL/GenBank/DDBJ databases">
        <title>Complete genome sequencing of Campylobacter and Arcobacter type strains.</title>
        <authorList>
            <person name="Miller W.G."/>
            <person name="Yee E."/>
        </authorList>
    </citation>
    <scope>NUCLEOTIDE SEQUENCE [LARGE SCALE GENOMIC DNA]</scope>
    <source>
        <strain evidence="5 6">LMG 26156</strain>
    </source>
</reference>
<dbReference type="InterPro" id="IPR036890">
    <property type="entry name" value="HATPase_C_sf"/>
</dbReference>
<evidence type="ECO:0000256" key="3">
    <source>
        <dbReference type="SAM" id="Phobius"/>
    </source>
</evidence>
<keyword evidence="3" id="KW-0812">Transmembrane</keyword>
<dbReference type="PROSITE" id="PS50109">
    <property type="entry name" value="HIS_KIN"/>
    <property type="match status" value="1"/>
</dbReference>
<dbReference type="InterPro" id="IPR003594">
    <property type="entry name" value="HATPase_dom"/>
</dbReference>
<dbReference type="Gene3D" id="1.10.287.130">
    <property type="match status" value="1"/>
</dbReference>
<name>A0AAE7E5C4_9BACT</name>
<dbReference type="EC" id="2.7.13.3" evidence="2"/>
<proteinExistence type="predicted"/>
<evidence type="ECO:0000313" key="6">
    <source>
        <dbReference type="Proteomes" id="UP000503482"/>
    </source>
</evidence>
<feature type="transmembrane region" description="Helical" evidence="3">
    <location>
        <begin position="12"/>
        <end position="29"/>
    </location>
</feature>
<dbReference type="PANTHER" id="PTHR43065:SF42">
    <property type="entry name" value="TWO-COMPONENT SENSOR PPRA"/>
    <property type="match status" value="1"/>
</dbReference>
<keyword evidence="5" id="KW-0808">Transferase</keyword>
<evidence type="ECO:0000313" key="5">
    <source>
        <dbReference type="EMBL" id="QKF68334.1"/>
    </source>
</evidence>
<dbReference type="SUPFAM" id="SSF47384">
    <property type="entry name" value="Homodimeric domain of signal transducing histidine kinase"/>
    <property type="match status" value="1"/>
</dbReference>
<gene>
    <name evidence="5" type="ORF">AVENP_2859</name>
</gene>
<protein>
    <recommendedName>
        <fullName evidence="2">histidine kinase</fullName>
        <ecNumber evidence="2">2.7.13.3</ecNumber>
    </recommendedName>
</protein>
<dbReference type="RefSeq" id="WP_128360060.1">
    <property type="nucleotide sequence ID" value="NZ_CP053840.1"/>
</dbReference>
<dbReference type="InterPro" id="IPR036097">
    <property type="entry name" value="HisK_dim/P_sf"/>
</dbReference>
<keyword evidence="5" id="KW-0418">Kinase</keyword>
<sequence>MKKLIKSFSIKSVYIIIFTSLISWAFFAYCTMSNQIHNQEIYAEIINLSGKQRMLSQKTALITKRYYESKDENLKNHLIELIALMSKEHSYIIEHLTSKEIKNIYFSKEDNLNEKVENYLKLVTSFYKTNNSDLLKQIELNSFELLPFLDKAVLAFQMESDKKTAELLKREQLILFGTLLTLLCEALFIVIPSIRKAEQKEKELLELNSSLTIKIEDAIKENLEKEKVIQQQFHFAQMEEMIINVSHQWRQPLCIISTIASSIQIENELSKNVNKDLSEKTNIIMSKVDYLSNTINNFDEFVNIDNILENIDIVKNIERTLFILNSSFTENKITIKKEFPKESIFLVGNNSKLSQALLSILNNSRDFLLSNAIENKQISIKAYKKNSFAYIEIEDNAGGIKEEDLKKVFDIYYTTKHQSQGTGLGLYITYYIIKNYFKGIIKVENTQFGARFIIELPLT</sequence>
<keyword evidence="3" id="KW-0472">Membrane</keyword>
<dbReference type="Proteomes" id="UP000503482">
    <property type="component" value="Chromosome"/>
</dbReference>
<organism evidence="5 6">
    <name type="scientific">Arcobacter venerupis</name>
    <dbReference type="NCBI Taxonomy" id="1054033"/>
    <lineage>
        <taxon>Bacteria</taxon>
        <taxon>Pseudomonadati</taxon>
        <taxon>Campylobacterota</taxon>
        <taxon>Epsilonproteobacteria</taxon>
        <taxon>Campylobacterales</taxon>
        <taxon>Arcobacteraceae</taxon>
        <taxon>Arcobacter</taxon>
    </lineage>
</organism>
<keyword evidence="6" id="KW-1185">Reference proteome</keyword>
<accession>A0AAE7E5C4</accession>
<feature type="domain" description="Histidine kinase" evidence="4">
    <location>
        <begin position="244"/>
        <end position="459"/>
    </location>
</feature>
<evidence type="ECO:0000256" key="1">
    <source>
        <dbReference type="ARBA" id="ARBA00000085"/>
    </source>
</evidence>
<keyword evidence="3" id="KW-1133">Transmembrane helix</keyword>
<dbReference type="AlphaFoldDB" id="A0AAE7E5C4"/>
<evidence type="ECO:0000259" key="4">
    <source>
        <dbReference type="PROSITE" id="PS50109"/>
    </source>
</evidence>
<comment type="catalytic activity">
    <reaction evidence="1">
        <text>ATP + protein L-histidine = ADP + protein N-phospho-L-histidine.</text>
        <dbReference type="EC" id="2.7.13.3"/>
    </reaction>
</comment>
<dbReference type="SMART" id="SM00387">
    <property type="entry name" value="HATPase_c"/>
    <property type="match status" value="1"/>
</dbReference>